<name>A0A8H8TWW4_9HELO</name>
<evidence type="ECO:0000256" key="1">
    <source>
        <dbReference type="SAM" id="MobiDB-lite"/>
    </source>
</evidence>
<feature type="region of interest" description="Disordered" evidence="1">
    <location>
        <begin position="290"/>
        <end position="323"/>
    </location>
</feature>
<reference evidence="3 4" key="1">
    <citation type="submission" date="2018-05" db="EMBL/GenBank/DDBJ databases">
        <title>Genome sequencing and assembly of the regulated plant pathogen Lachnellula willkommii and related sister species for the development of diagnostic species identification markers.</title>
        <authorList>
            <person name="Giroux E."/>
            <person name="Bilodeau G."/>
        </authorList>
    </citation>
    <scope>NUCLEOTIDE SEQUENCE [LARGE SCALE GENOMIC DNA]</scope>
    <source>
        <strain evidence="3 4">CBS 185.66</strain>
    </source>
</reference>
<sequence>MPSSTNATNTNNPTNRTTTLQPLRRIVSASYLYPFKGIYFFLTHRDFYPLFGRRLIPLTITSIVVLGLLFTFTYLPQAAFLLIFHGPTAWVNAAFLVLGEAQVVIALLFEALLVDETLVDVFDVGFLPLLPFQPLASSSASNTDPQPPHPPHIPHPHPPPRHNPAIPTPQPREFPRPPYNLLHLLPLLPNPPPPIHHPPPLNLIPIIGTPAFIILTGAKAGPLHHYRYFKLLGLNKKERKAEVRRRRLRYTWFGSVALVLQLVPVLSMFFLLTTACGSALWVVELEGRKRESERMGGEVRVGDHPDEIGDEEVPPPPYTDDPV</sequence>
<feature type="compositionally biased region" description="Basic and acidic residues" evidence="1">
    <location>
        <begin position="290"/>
        <end position="307"/>
    </location>
</feature>
<dbReference type="GO" id="GO:0005628">
    <property type="term" value="C:prospore membrane"/>
    <property type="evidence" value="ECO:0007669"/>
    <property type="project" value="TreeGrafter"/>
</dbReference>
<accession>A0A8H8TWW4</accession>
<feature type="transmembrane region" description="Helical" evidence="2">
    <location>
        <begin position="89"/>
        <end position="109"/>
    </location>
</feature>
<keyword evidence="2" id="KW-0812">Transmembrane</keyword>
<dbReference type="GO" id="GO:0005619">
    <property type="term" value="C:ascospore wall"/>
    <property type="evidence" value="ECO:0007669"/>
    <property type="project" value="TreeGrafter"/>
</dbReference>
<feature type="region of interest" description="Disordered" evidence="1">
    <location>
        <begin position="138"/>
        <end position="170"/>
    </location>
</feature>
<feature type="transmembrane region" description="Helical" evidence="2">
    <location>
        <begin position="26"/>
        <end position="43"/>
    </location>
</feature>
<dbReference type="GO" id="GO:0005811">
    <property type="term" value="C:lipid droplet"/>
    <property type="evidence" value="ECO:0007669"/>
    <property type="project" value="TreeGrafter"/>
</dbReference>
<dbReference type="PANTHER" id="PTHR34292">
    <property type="entry name" value="OUTER SPORE WALL PROTEIN LDS1"/>
    <property type="match status" value="1"/>
</dbReference>
<dbReference type="OrthoDB" id="2107885at2759"/>
<dbReference type="PANTHER" id="PTHR34292:SF1">
    <property type="entry name" value="OUTER SPORE WALL PROTEIN RRT8"/>
    <property type="match status" value="1"/>
</dbReference>
<evidence type="ECO:0000256" key="2">
    <source>
        <dbReference type="SAM" id="Phobius"/>
    </source>
</evidence>
<gene>
    <name evidence="3" type="ORF">LHYA1_G007857</name>
</gene>
<comment type="caution">
    <text evidence="3">The sequence shown here is derived from an EMBL/GenBank/DDBJ whole genome shotgun (WGS) entry which is preliminary data.</text>
</comment>
<evidence type="ECO:0000313" key="3">
    <source>
        <dbReference type="EMBL" id="TVY23695.1"/>
    </source>
</evidence>
<dbReference type="Proteomes" id="UP000431533">
    <property type="component" value="Unassembled WGS sequence"/>
</dbReference>
<keyword evidence="4" id="KW-1185">Reference proteome</keyword>
<dbReference type="AlphaFoldDB" id="A0A8H8TWW4"/>
<evidence type="ECO:0000313" key="4">
    <source>
        <dbReference type="Proteomes" id="UP000431533"/>
    </source>
</evidence>
<dbReference type="EMBL" id="QGMH01000166">
    <property type="protein sequence ID" value="TVY23695.1"/>
    <property type="molecule type" value="Genomic_DNA"/>
</dbReference>
<dbReference type="InterPro" id="IPR052786">
    <property type="entry name" value="Spore_wall_assembly"/>
</dbReference>
<keyword evidence="2" id="KW-0472">Membrane</keyword>
<keyword evidence="2" id="KW-1133">Transmembrane helix</keyword>
<feature type="transmembrane region" description="Helical" evidence="2">
    <location>
        <begin position="55"/>
        <end position="83"/>
    </location>
</feature>
<organism evidence="3 4">
    <name type="scientific">Lachnellula hyalina</name>
    <dbReference type="NCBI Taxonomy" id="1316788"/>
    <lineage>
        <taxon>Eukaryota</taxon>
        <taxon>Fungi</taxon>
        <taxon>Dikarya</taxon>
        <taxon>Ascomycota</taxon>
        <taxon>Pezizomycotina</taxon>
        <taxon>Leotiomycetes</taxon>
        <taxon>Helotiales</taxon>
        <taxon>Lachnaceae</taxon>
        <taxon>Lachnellula</taxon>
    </lineage>
</organism>
<proteinExistence type="predicted"/>
<dbReference type="RefSeq" id="XP_031002483.1">
    <property type="nucleotide sequence ID" value="XM_031152782.1"/>
</dbReference>
<feature type="compositionally biased region" description="Pro residues" evidence="1">
    <location>
        <begin position="314"/>
        <end position="323"/>
    </location>
</feature>
<protein>
    <submittedName>
        <fullName evidence="3">Uncharacterized protein</fullName>
    </submittedName>
</protein>
<feature type="transmembrane region" description="Helical" evidence="2">
    <location>
        <begin position="250"/>
        <end position="283"/>
    </location>
</feature>
<dbReference type="GeneID" id="41988055"/>